<feature type="compositionally biased region" description="Pro residues" evidence="2">
    <location>
        <begin position="468"/>
        <end position="486"/>
    </location>
</feature>
<dbReference type="GeneTree" id="ENSGT00940000160011"/>
<sequence length="1164" mass="123757">MAVESMTVHPNSPTANHEHNSLLTDERREDGELEEGELEDDGGEVEVPSAEGLEHEEKPRRSKERHESASDDEKAHRRKKKRKREREREKEKRRSKKKRKSKHKRHASSSDDHSDYSDDSDYSPSEKRKYREYSPQYPPTSHGGYPPSPSGHGGPMGKKGSYMSSRDKQGYGGYDEYDDENYEGEEDEDMGDDDYDDFTKELNQYRKAKEGGGGLGNQRGRGTSSEEIYPGKTLTICGPRKHDQDKQGKEGKEWKAKTICKYYIEGRCTWVRTEALGKQDILAFFYHLFNHICRFFLDSNLKDLLLLQMLAEDAEAGAEDEKEVEELKKQGINPLPKPPPGVGLLPTPPRPGPTDSSAPGDFGMPGPIQGNVPPNGPPCPGPGSGPVAGPCPGPPPPCPDGASFPGSPTSGVPPQPPMGPPPPCGGNAGKKIPSLFEIVVKPTGQLAQKLGVRGPNPGTAAAGTAGPQGPPAGPPPRFPGPPPPGHVGPNGPHEMPPMGPPNMSQGPPMMQNFAPGEGPPNQAMMPPGGRSFYDNFYQQQQSMGIEGEEEGELMCDGYQGAAGGGFSDQSPGNQSSGNMEGAANGGASNQSTLTVPDFLPPAQRVLFMRIQQKQQEEEERARRLAEGGIERDNEGDSANWYSSEDEDGGGSVTSILKTLRQQSQAQGPPKPEGAPTDPRLQKAHAVQASSRPADPRLARDPRLCRNTDSSQTPEHNPSSSPSSSAPADPRLARQAVTKSEPPLVYKPPPLVPAATEEEEGERVLRDKPVPIPLDPLMGMALRDPRSQLQQFSHIKKDLVLNKPSFAKAVLWSPEDLIPIPIPKQDFLPLPPGIPPVSAMDHRLSRAQQQLHTAPPASLPSSVPPAEQPGQSSSSLPDFKLLSRILKTVNATSSGPSQVVPPMAPVSVPAEKPVDPRMARKAVTDPRLQPQKSALKQPSEPPVPQVSGSSGPSAPTSPTPTIAPYDPRLLSAGGAGRGVGSGNSGAGSSVLSSISLYDPRTQSSDKSESSEAASPAPESKPSDSAAASAKPKAKEPLFVRKSALDQPEPEKNSGEPTTDRYNSYNRPRPKPSPSPSAGATGGAPAAGGPTQTGQGPTGAAEQPAGVHNLPVSTLFSMVKQASKPSGSGSPFGGNSPAQPDTAEQDNASLKDVFKGFDPTASPFCQ</sequence>
<feature type="compositionally biased region" description="Polar residues" evidence="2">
    <location>
        <begin position="567"/>
        <end position="578"/>
    </location>
</feature>
<proteinExistence type="predicted"/>
<feature type="compositionally biased region" description="Low complexity" evidence="2">
    <location>
        <begin position="454"/>
        <end position="467"/>
    </location>
</feature>
<feature type="compositionally biased region" description="Polar residues" evidence="2">
    <location>
        <begin position="1053"/>
        <end position="1064"/>
    </location>
</feature>
<dbReference type="PANTHER" id="PTHR13119:SF23">
    <property type="entry name" value="ZINC FINGER CCCH DOMAIN-CONTAINING PROTEIN 4"/>
    <property type="match status" value="1"/>
</dbReference>
<name>A0A3B4BZC2_PYGNA</name>
<feature type="compositionally biased region" description="Basic and acidic residues" evidence="2">
    <location>
        <begin position="619"/>
        <end position="634"/>
    </location>
</feature>
<dbReference type="GO" id="GO:0005634">
    <property type="term" value="C:nucleus"/>
    <property type="evidence" value="ECO:0007669"/>
    <property type="project" value="TreeGrafter"/>
</dbReference>
<evidence type="ECO:0000256" key="2">
    <source>
        <dbReference type="SAM" id="MobiDB-lite"/>
    </source>
</evidence>
<feature type="compositionally biased region" description="Low complexity" evidence="2">
    <location>
        <begin position="985"/>
        <end position="995"/>
    </location>
</feature>
<evidence type="ECO:0008006" key="5">
    <source>
        <dbReference type="Google" id="ProtNLM"/>
    </source>
</evidence>
<feature type="compositionally biased region" description="Low complexity" evidence="2">
    <location>
        <begin position="1085"/>
        <end position="1099"/>
    </location>
</feature>
<feature type="compositionally biased region" description="Basic residues" evidence="2">
    <location>
        <begin position="76"/>
        <end position="85"/>
    </location>
</feature>
<protein>
    <recommendedName>
        <fullName evidence="5">Zinc finger CCCH-type containing 4</fullName>
    </recommendedName>
</protein>
<feature type="compositionally biased region" description="Low complexity" evidence="2">
    <location>
        <begin position="717"/>
        <end position="727"/>
    </location>
</feature>
<dbReference type="OMA" id="SHQQSDK"/>
<feature type="compositionally biased region" description="Polar residues" evidence="2">
    <location>
        <begin position="652"/>
        <end position="666"/>
    </location>
</feature>
<feature type="compositionally biased region" description="Pro residues" evidence="2">
    <location>
        <begin position="335"/>
        <end position="352"/>
    </location>
</feature>
<reference evidence="3" key="2">
    <citation type="submission" date="2025-08" db="UniProtKB">
        <authorList>
            <consortium name="Ensembl"/>
        </authorList>
    </citation>
    <scope>IDENTIFICATION</scope>
</reference>
<feature type="compositionally biased region" description="Low complexity" evidence="2">
    <location>
        <begin position="1123"/>
        <end position="1135"/>
    </location>
</feature>
<dbReference type="Proteomes" id="UP001501920">
    <property type="component" value="Chromosome 17"/>
</dbReference>
<feature type="compositionally biased region" description="Basic and acidic residues" evidence="2">
    <location>
        <begin position="52"/>
        <end position="75"/>
    </location>
</feature>
<feature type="compositionally biased region" description="Low complexity" evidence="2">
    <location>
        <begin position="944"/>
        <end position="971"/>
    </location>
</feature>
<dbReference type="GO" id="GO:0003723">
    <property type="term" value="F:RNA binding"/>
    <property type="evidence" value="ECO:0007669"/>
    <property type="project" value="InterPro"/>
</dbReference>
<feature type="region of interest" description="Disordered" evidence="2">
    <location>
        <begin position="208"/>
        <end position="250"/>
    </location>
</feature>
<dbReference type="STRING" id="42514.ENSPNAP00000003866"/>
<feature type="compositionally biased region" description="Low complexity" evidence="2">
    <location>
        <begin position="1009"/>
        <end position="1029"/>
    </location>
</feature>
<reference evidence="3" key="3">
    <citation type="submission" date="2025-09" db="UniProtKB">
        <authorList>
            <consortium name="Ensembl"/>
        </authorList>
    </citation>
    <scope>IDENTIFICATION</scope>
</reference>
<feature type="compositionally biased region" description="Basic and acidic residues" evidence="2">
    <location>
        <begin position="240"/>
        <end position="250"/>
    </location>
</feature>
<feature type="region of interest" description="Disordered" evidence="2">
    <location>
        <begin position="447"/>
        <end position="534"/>
    </location>
</feature>
<accession>A0A3B4BZC2</accession>
<feature type="compositionally biased region" description="Pro residues" evidence="2">
    <location>
        <begin position="411"/>
        <end position="424"/>
    </location>
</feature>
<feature type="region of interest" description="Disordered" evidence="2">
    <location>
        <begin position="549"/>
        <end position="778"/>
    </location>
</feature>
<feature type="compositionally biased region" description="Basic and acidic residues" evidence="2">
    <location>
        <begin position="911"/>
        <end position="923"/>
    </location>
</feature>
<feature type="compositionally biased region" description="Polar residues" evidence="2">
    <location>
        <begin position="706"/>
        <end position="716"/>
    </location>
</feature>
<dbReference type="InterPro" id="IPR045124">
    <property type="entry name" value="Su(sable)-like"/>
</dbReference>
<feature type="compositionally biased region" description="Basic and acidic residues" evidence="2">
    <location>
        <begin position="16"/>
        <end position="30"/>
    </location>
</feature>
<keyword evidence="4" id="KW-1185">Reference proteome</keyword>
<evidence type="ECO:0000313" key="3">
    <source>
        <dbReference type="Ensembl" id="ENSPNAP00000003866.2"/>
    </source>
</evidence>
<dbReference type="PANTHER" id="PTHR13119">
    <property type="entry name" value="ZINC FINGER CCCH DOMAIN-CONTAINING PROTEI"/>
    <property type="match status" value="1"/>
</dbReference>
<dbReference type="GO" id="GO:0045892">
    <property type="term" value="P:negative regulation of DNA-templated transcription"/>
    <property type="evidence" value="ECO:0007669"/>
    <property type="project" value="InterPro"/>
</dbReference>
<evidence type="ECO:0000256" key="1">
    <source>
        <dbReference type="ARBA" id="ARBA00022737"/>
    </source>
</evidence>
<feature type="compositionally biased region" description="Pro residues" evidence="2">
    <location>
        <begin position="374"/>
        <end position="399"/>
    </location>
</feature>
<dbReference type="AlphaFoldDB" id="A0A3B4BZC2"/>
<reference evidence="3 4" key="1">
    <citation type="submission" date="2020-10" db="EMBL/GenBank/DDBJ databases">
        <title>Pygocentrus nattereri (red-bellied piranha) genome, fPygNat1, primary haplotype.</title>
        <authorList>
            <person name="Myers G."/>
            <person name="Meyer A."/>
            <person name="Karagic N."/>
            <person name="Pippel M."/>
            <person name="Winkler S."/>
            <person name="Tracey A."/>
            <person name="Wood J."/>
            <person name="Formenti G."/>
            <person name="Howe K."/>
            <person name="Fedrigo O."/>
            <person name="Jarvis E.D."/>
        </authorList>
    </citation>
    <scope>NUCLEOTIDE SEQUENCE [LARGE SCALE GENOMIC DNA]</scope>
</reference>
<feature type="compositionally biased region" description="Gly residues" evidence="2">
    <location>
        <begin position="972"/>
        <end position="984"/>
    </location>
</feature>
<feature type="compositionally biased region" description="Low complexity" evidence="2">
    <location>
        <begin position="400"/>
        <end position="410"/>
    </location>
</feature>
<feature type="compositionally biased region" description="Acidic residues" evidence="2">
    <location>
        <begin position="175"/>
        <end position="192"/>
    </location>
</feature>
<feature type="compositionally biased region" description="Basic and acidic residues" evidence="2">
    <location>
        <begin position="693"/>
        <end position="705"/>
    </location>
</feature>
<gene>
    <name evidence="3" type="primary">ZC3H4</name>
</gene>
<dbReference type="Ensembl" id="ENSPNAT00000007994.2">
    <property type="protein sequence ID" value="ENSPNAP00000003866.2"/>
    <property type="gene ID" value="ENSPNAG00000010326.2"/>
</dbReference>
<feature type="compositionally biased region" description="Acidic residues" evidence="2">
    <location>
        <begin position="31"/>
        <end position="44"/>
    </location>
</feature>
<feature type="region of interest" description="Disordered" evidence="2">
    <location>
        <begin position="837"/>
        <end position="1164"/>
    </location>
</feature>
<feature type="region of interest" description="Disordered" evidence="2">
    <location>
        <begin position="1"/>
        <end position="192"/>
    </location>
</feature>
<feature type="compositionally biased region" description="Basic residues" evidence="2">
    <location>
        <begin position="93"/>
        <end position="107"/>
    </location>
</feature>
<feature type="compositionally biased region" description="Low complexity" evidence="2">
    <location>
        <begin position="895"/>
        <end position="909"/>
    </location>
</feature>
<organism evidence="3 4">
    <name type="scientific">Pygocentrus nattereri</name>
    <name type="common">Red-bellied piranha</name>
    <dbReference type="NCBI Taxonomy" id="42514"/>
    <lineage>
        <taxon>Eukaryota</taxon>
        <taxon>Metazoa</taxon>
        <taxon>Chordata</taxon>
        <taxon>Craniata</taxon>
        <taxon>Vertebrata</taxon>
        <taxon>Euteleostomi</taxon>
        <taxon>Actinopterygii</taxon>
        <taxon>Neopterygii</taxon>
        <taxon>Teleostei</taxon>
        <taxon>Ostariophysi</taxon>
        <taxon>Characiformes</taxon>
        <taxon>Characoidei</taxon>
        <taxon>Pygocentrus</taxon>
    </lineage>
</organism>
<evidence type="ECO:0000313" key="4">
    <source>
        <dbReference type="Proteomes" id="UP001501920"/>
    </source>
</evidence>
<feature type="region of interest" description="Disordered" evidence="2">
    <location>
        <begin position="318"/>
        <end position="431"/>
    </location>
</feature>
<keyword evidence="1" id="KW-0677">Repeat</keyword>